<dbReference type="NCBIfam" id="TIGR00229">
    <property type="entry name" value="sensory_box"/>
    <property type="match status" value="1"/>
</dbReference>
<feature type="domain" description="GGDEF" evidence="4">
    <location>
        <begin position="316"/>
        <end position="450"/>
    </location>
</feature>
<evidence type="ECO:0000313" key="5">
    <source>
        <dbReference type="EMBL" id="MCP2332497.1"/>
    </source>
</evidence>
<dbReference type="InterPro" id="IPR052155">
    <property type="entry name" value="Biofilm_reg_signaling"/>
</dbReference>
<sequence>MTENVSDMDPEPDGPDTARDAPFAEQWADGIYLTSYAPLSRDETIEFLADLADDLRNALLNGELSTRAVEDAGRALIGRNFTSSATLSRSLTLIGRELPRILELPDSPENRARIAAVQGALAAGFTEALRKHVFDRQEALKAAMVNAREQAEEALRDSEQRFRTVFNSAASGVATINLDGRFKSTNPAMLQLLRMSEDELLASDLFDLVHAEDVDKIRSNMLEQAVGRIDDRFRLVVRFLLNQDEPIWTRVAVSLVRDHDGSPDYHVVLVEDLSDVYLLQEHLRYQVSHDQLTGLRNRSVLLSTLERVLAELRPAGRVALCQFGIDGFGLLNEGLGHEAGDEVLRTVARRLRDHFREHGGMVARLDGDEFAVLIANSPGAAETAAVVERALGVVSEPITVLGEEIAVSASAGLVERVVGDLQPLQLLGAAGQTLRRAKRDGRAQWTLYDQSLAARDRQRAALAATMPTALRRYEFYLDYEPVVRLADASLAAVRAVARWDHPEHGMLGARDFVDVATECGQIIPIGRWMLRQACEQLRRWRDRCGLRAVISVPLSDRHTADPDLVADVRDALEANGLTPSDLQVECWERAILDEDGDLRDSLVALTELGVHLVLRRMSGYTCFSQLESMPVEALVVSAWGTRTTDHGEDSVDNEVLRTVLPMLRKLDVTLIADAVRSEEEVRRLHDLGCDLAYGPLFGAPGPPEDIEDLAVRGVPVAPVP</sequence>
<dbReference type="Proteomes" id="UP000791080">
    <property type="component" value="Unassembled WGS sequence"/>
</dbReference>
<dbReference type="InterPro" id="IPR029787">
    <property type="entry name" value="Nucleotide_cyclase"/>
</dbReference>
<accession>A0ABT1JJ08</accession>
<dbReference type="PROSITE" id="PS50883">
    <property type="entry name" value="EAL"/>
    <property type="match status" value="1"/>
</dbReference>
<reference evidence="5 6" key="1">
    <citation type="submission" date="2013-07" db="EMBL/GenBank/DDBJ databases">
        <authorList>
            <consortium name="DOE Joint Genome Institute"/>
            <person name="Reeve W."/>
            <person name="Huntemann M."/>
            <person name="Han J."/>
            <person name="Chen A."/>
            <person name="Kyrpides N."/>
            <person name="Mavromatis K."/>
            <person name="Markowitz V."/>
            <person name="Palaniappan K."/>
            <person name="Ivanova N."/>
            <person name="Schaumberg A."/>
            <person name="Pati A."/>
            <person name="Liolios K."/>
            <person name="Nordberg H.P."/>
            <person name="Cantor M.N."/>
            <person name="Hua S.X."/>
            <person name="Woyke T."/>
        </authorList>
    </citation>
    <scope>NUCLEOTIDE SEQUENCE [LARGE SCALE GENOMIC DNA]</scope>
    <source>
        <strain evidence="5 6">DSM 43889</strain>
    </source>
</reference>
<dbReference type="InterPro" id="IPR035965">
    <property type="entry name" value="PAS-like_dom_sf"/>
</dbReference>
<dbReference type="InterPro" id="IPR001633">
    <property type="entry name" value="EAL_dom"/>
</dbReference>
<dbReference type="Gene3D" id="3.20.20.450">
    <property type="entry name" value="EAL domain"/>
    <property type="match status" value="1"/>
</dbReference>
<dbReference type="NCBIfam" id="TIGR00254">
    <property type="entry name" value="GGDEF"/>
    <property type="match status" value="1"/>
</dbReference>
<evidence type="ECO:0000259" key="2">
    <source>
        <dbReference type="PROSITE" id="PS50112"/>
    </source>
</evidence>
<dbReference type="SMART" id="SM00267">
    <property type="entry name" value="GGDEF"/>
    <property type="match status" value="1"/>
</dbReference>
<feature type="domain" description="EAL" evidence="3">
    <location>
        <begin position="459"/>
        <end position="714"/>
    </location>
</feature>
<dbReference type="CDD" id="cd01948">
    <property type="entry name" value="EAL"/>
    <property type="match status" value="1"/>
</dbReference>
<dbReference type="InterPro" id="IPR000014">
    <property type="entry name" value="PAS"/>
</dbReference>
<dbReference type="InterPro" id="IPR035919">
    <property type="entry name" value="EAL_sf"/>
</dbReference>
<dbReference type="EMBL" id="AUBJ02000001">
    <property type="protein sequence ID" value="MCP2332497.1"/>
    <property type="molecule type" value="Genomic_DNA"/>
</dbReference>
<dbReference type="Pfam" id="PF00989">
    <property type="entry name" value="PAS"/>
    <property type="match status" value="1"/>
</dbReference>
<feature type="region of interest" description="Disordered" evidence="1">
    <location>
        <begin position="1"/>
        <end position="21"/>
    </location>
</feature>
<dbReference type="PROSITE" id="PS50887">
    <property type="entry name" value="GGDEF"/>
    <property type="match status" value="1"/>
</dbReference>
<dbReference type="InterPro" id="IPR013767">
    <property type="entry name" value="PAS_fold"/>
</dbReference>
<dbReference type="Pfam" id="PF00563">
    <property type="entry name" value="EAL"/>
    <property type="match status" value="1"/>
</dbReference>
<protein>
    <submittedName>
        <fullName evidence="5">PAS domain S-box-containing protein/diguanylate cyclase (GGDEF) domain-containing protein</fullName>
    </submittedName>
</protein>
<dbReference type="CDD" id="cd00130">
    <property type="entry name" value="PAS"/>
    <property type="match status" value="1"/>
</dbReference>
<dbReference type="PANTHER" id="PTHR44757">
    <property type="entry name" value="DIGUANYLATE CYCLASE DGCP"/>
    <property type="match status" value="1"/>
</dbReference>
<dbReference type="RefSeq" id="WP_026417473.1">
    <property type="nucleotide sequence ID" value="NZ_AUBJ02000001.1"/>
</dbReference>
<evidence type="ECO:0000313" key="6">
    <source>
        <dbReference type="Proteomes" id="UP000791080"/>
    </source>
</evidence>
<keyword evidence="6" id="KW-1185">Reference proteome</keyword>
<reference evidence="5 6" key="2">
    <citation type="submission" date="2022-06" db="EMBL/GenBank/DDBJ databases">
        <title>Genomic Encyclopedia of Type Strains, Phase I: the one thousand microbial genomes (KMG-I) project.</title>
        <authorList>
            <person name="Kyrpides N."/>
        </authorList>
    </citation>
    <scope>NUCLEOTIDE SEQUENCE [LARGE SCALE GENOMIC DNA]</scope>
    <source>
        <strain evidence="5 6">DSM 43889</strain>
    </source>
</reference>
<dbReference type="SUPFAM" id="SSF55073">
    <property type="entry name" value="Nucleotide cyclase"/>
    <property type="match status" value="1"/>
</dbReference>
<dbReference type="Pfam" id="PF00990">
    <property type="entry name" value="GGDEF"/>
    <property type="match status" value="1"/>
</dbReference>
<organism evidence="5 6">
    <name type="scientific">Actinoalloteichus caeruleus DSM 43889</name>
    <dbReference type="NCBI Taxonomy" id="1120930"/>
    <lineage>
        <taxon>Bacteria</taxon>
        <taxon>Bacillati</taxon>
        <taxon>Actinomycetota</taxon>
        <taxon>Actinomycetes</taxon>
        <taxon>Pseudonocardiales</taxon>
        <taxon>Pseudonocardiaceae</taxon>
        <taxon>Actinoalloteichus</taxon>
        <taxon>Actinoalloteichus cyanogriseus</taxon>
    </lineage>
</organism>
<evidence type="ECO:0000259" key="3">
    <source>
        <dbReference type="PROSITE" id="PS50883"/>
    </source>
</evidence>
<feature type="domain" description="PAS" evidence="2">
    <location>
        <begin position="158"/>
        <end position="229"/>
    </location>
</feature>
<proteinExistence type="predicted"/>
<comment type="caution">
    <text evidence="5">The sequence shown here is derived from an EMBL/GenBank/DDBJ whole genome shotgun (WGS) entry which is preliminary data.</text>
</comment>
<gene>
    <name evidence="5" type="ORF">G443_002767</name>
</gene>
<dbReference type="CDD" id="cd01949">
    <property type="entry name" value="GGDEF"/>
    <property type="match status" value="1"/>
</dbReference>
<dbReference type="SUPFAM" id="SSF141868">
    <property type="entry name" value="EAL domain-like"/>
    <property type="match status" value="1"/>
</dbReference>
<dbReference type="Gene3D" id="3.30.450.20">
    <property type="entry name" value="PAS domain"/>
    <property type="match status" value="1"/>
</dbReference>
<dbReference type="PANTHER" id="PTHR44757:SF2">
    <property type="entry name" value="BIOFILM ARCHITECTURE MAINTENANCE PROTEIN MBAA"/>
    <property type="match status" value="1"/>
</dbReference>
<evidence type="ECO:0000256" key="1">
    <source>
        <dbReference type="SAM" id="MobiDB-lite"/>
    </source>
</evidence>
<feature type="compositionally biased region" description="Acidic residues" evidence="1">
    <location>
        <begin position="1"/>
        <end position="14"/>
    </location>
</feature>
<dbReference type="SUPFAM" id="SSF55785">
    <property type="entry name" value="PYP-like sensor domain (PAS domain)"/>
    <property type="match status" value="1"/>
</dbReference>
<evidence type="ECO:0000259" key="4">
    <source>
        <dbReference type="PROSITE" id="PS50887"/>
    </source>
</evidence>
<dbReference type="InterPro" id="IPR000160">
    <property type="entry name" value="GGDEF_dom"/>
</dbReference>
<name>A0ABT1JJ08_ACTCY</name>
<dbReference type="SMART" id="SM00052">
    <property type="entry name" value="EAL"/>
    <property type="match status" value="1"/>
</dbReference>
<dbReference type="SMART" id="SM00091">
    <property type="entry name" value="PAS"/>
    <property type="match status" value="1"/>
</dbReference>
<dbReference type="PROSITE" id="PS50112">
    <property type="entry name" value="PAS"/>
    <property type="match status" value="1"/>
</dbReference>
<dbReference type="Gene3D" id="3.30.70.270">
    <property type="match status" value="1"/>
</dbReference>
<dbReference type="InterPro" id="IPR043128">
    <property type="entry name" value="Rev_trsase/Diguanyl_cyclase"/>
</dbReference>